<dbReference type="Gene3D" id="3.30.420.40">
    <property type="match status" value="1"/>
</dbReference>
<organism evidence="8 9">
    <name type="scientific">Parasutterella muris</name>
    <dbReference type="NCBI Taxonomy" id="2565572"/>
    <lineage>
        <taxon>Bacteria</taxon>
        <taxon>Pseudomonadati</taxon>
        <taxon>Pseudomonadota</taxon>
        <taxon>Betaproteobacteria</taxon>
        <taxon>Burkholderiales</taxon>
        <taxon>Sutterellaceae</taxon>
        <taxon>Parasutterella</taxon>
    </lineage>
</organism>
<evidence type="ECO:0000256" key="6">
    <source>
        <dbReference type="PIRNR" id="PIRNR003101"/>
    </source>
</evidence>
<feature type="domain" description="SHS2" evidence="7">
    <location>
        <begin position="9"/>
        <end position="197"/>
    </location>
</feature>
<dbReference type="InterPro" id="IPR020823">
    <property type="entry name" value="Cell_div_FtsA"/>
</dbReference>
<dbReference type="CDD" id="cd24048">
    <property type="entry name" value="ASKHA_NBD_FtsA"/>
    <property type="match status" value="1"/>
</dbReference>
<protein>
    <recommendedName>
        <fullName evidence="5 6">Cell division protein FtsA</fullName>
    </recommendedName>
</protein>
<evidence type="ECO:0000313" key="8">
    <source>
        <dbReference type="EMBL" id="MVX56182.1"/>
    </source>
</evidence>
<accession>A0A6L6YH64</accession>
<evidence type="ECO:0000256" key="2">
    <source>
        <dbReference type="ARBA" id="ARBA00022618"/>
    </source>
</evidence>
<evidence type="ECO:0000256" key="3">
    <source>
        <dbReference type="ARBA" id="ARBA00023136"/>
    </source>
</evidence>
<comment type="function">
    <text evidence="5 6">Cell division protein that is involved in the assembly of the Z ring. May serve as a membrane anchor for the Z ring.</text>
</comment>
<comment type="subunit">
    <text evidence="5">Self-interacts. Interacts with FtsZ.</text>
</comment>
<keyword evidence="9" id="KW-1185">Reference proteome</keyword>
<dbReference type="GO" id="GO:0009898">
    <property type="term" value="C:cytoplasmic side of plasma membrane"/>
    <property type="evidence" value="ECO:0007669"/>
    <property type="project" value="UniProtKB-UniRule"/>
</dbReference>
<dbReference type="InterPro" id="IPR043129">
    <property type="entry name" value="ATPase_NBD"/>
</dbReference>
<comment type="caution">
    <text evidence="8">The sequence shown here is derived from an EMBL/GenBank/DDBJ whole genome shotgun (WGS) entry which is preliminary data.</text>
</comment>
<evidence type="ECO:0000256" key="4">
    <source>
        <dbReference type="ARBA" id="ARBA00023306"/>
    </source>
</evidence>
<sequence length="440" mass="47653">MADNSKDLLVGLDVGSSKVVCAVASSISPTSFRIEGLGECQSHGIREGTVVDIQGAVESIRAAVDEASQTAQTNIRNVVAGISGIHIRTDNVTQQLIIKSNEIEQRDIDQLIENSQEGPLAPSMRYLDVIPLEYAVDFNWGIVSPLGMEGKKLEAKLHMITAQSGPCVNLNKAIRRAGLELIDSQLCFNPLAAASALLSPEEKNLGVALIDIGADLTDVAVFSNGVVQYTSVAPFGGQTITDEVAIKTQLSNESAEELKHRLGQVKFDPTKDVDGSFVMPAYPGLGQGKGRVLTKQAFSDIINPRIQDMFENIYYKIRDKGLHNQLSHGVVLTGGGACLPGIDRMAKEVFSMHLAGRDINVRIGRPLISFETGEFFAPEDYSTAVLPSQLTGYSTPQHAAVMGYLYDLNRKVLTQGSRIRSKGKLKTAAEYLKTWFLGNF</sequence>
<dbReference type="SMART" id="SM00842">
    <property type="entry name" value="FtsA"/>
    <property type="match status" value="1"/>
</dbReference>
<keyword evidence="1 5" id="KW-1003">Cell membrane</keyword>
<dbReference type="EMBL" id="WSRP01000006">
    <property type="protein sequence ID" value="MVX56182.1"/>
    <property type="molecule type" value="Genomic_DNA"/>
</dbReference>
<reference evidence="8 9" key="1">
    <citation type="submission" date="2019-12" db="EMBL/GenBank/DDBJ databases">
        <title>Microbes associate with the intestines of laboratory mice.</title>
        <authorList>
            <person name="Navarre W."/>
            <person name="Wong E."/>
        </authorList>
    </citation>
    <scope>NUCLEOTIDE SEQUENCE [LARGE SCALE GENOMIC DNA]</scope>
    <source>
        <strain evidence="8 9">NM82_D38</strain>
    </source>
</reference>
<dbReference type="Pfam" id="PF14450">
    <property type="entry name" value="FtsA"/>
    <property type="match status" value="1"/>
</dbReference>
<evidence type="ECO:0000256" key="5">
    <source>
        <dbReference type="HAMAP-Rule" id="MF_02033"/>
    </source>
</evidence>
<dbReference type="InterPro" id="IPR003494">
    <property type="entry name" value="SHS2_FtsA"/>
</dbReference>
<dbReference type="GO" id="GO:0043093">
    <property type="term" value="P:FtsZ-dependent cytokinesis"/>
    <property type="evidence" value="ECO:0007669"/>
    <property type="project" value="UniProtKB-UniRule"/>
</dbReference>
<dbReference type="AlphaFoldDB" id="A0A6L6YH64"/>
<dbReference type="RefSeq" id="WP_160334614.1">
    <property type="nucleotide sequence ID" value="NZ_CALPCR010000008.1"/>
</dbReference>
<dbReference type="SUPFAM" id="SSF53067">
    <property type="entry name" value="Actin-like ATPase domain"/>
    <property type="match status" value="2"/>
</dbReference>
<evidence type="ECO:0000313" key="9">
    <source>
        <dbReference type="Proteomes" id="UP000472580"/>
    </source>
</evidence>
<dbReference type="HAMAP" id="MF_02033">
    <property type="entry name" value="FtsA"/>
    <property type="match status" value="1"/>
</dbReference>
<evidence type="ECO:0000259" key="7">
    <source>
        <dbReference type="SMART" id="SM00842"/>
    </source>
</evidence>
<gene>
    <name evidence="5 8" type="primary">ftsA</name>
    <name evidence="8" type="ORF">E5987_03040</name>
</gene>
<dbReference type="OrthoDB" id="9810567at2"/>
<keyword evidence="3 5" id="KW-0472">Membrane</keyword>
<dbReference type="PIRSF" id="PIRSF003101">
    <property type="entry name" value="FtsA"/>
    <property type="match status" value="1"/>
</dbReference>
<dbReference type="Pfam" id="PF02491">
    <property type="entry name" value="SHS2_FTSA"/>
    <property type="match status" value="1"/>
</dbReference>
<dbReference type="PANTHER" id="PTHR32432">
    <property type="entry name" value="CELL DIVISION PROTEIN FTSA-RELATED"/>
    <property type="match status" value="1"/>
</dbReference>
<comment type="subcellular location">
    <subcellularLocation>
        <location evidence="5">Cell membrane</location>
        <topology evidence="5">Peripheral membrane protein</topology>
        <orientation evidence="5">Cytoplasmic side</orientation>
    </subcellularLocation>
    <text evidence="5">Localizes to the Z ring in an FtsZ-dependent manner. Targeted to the membrane through a conserved C-terminal amphipathic helix.</text>
</comment>
<dbReference type="GO" id="GO:0032153">
    <property type="term" value="C:cell division site"/>
    <property type="evidence" value="ECO:0007669"/>
    <property type="project" value="UniProtKB-UniRule"/>
</dbReference>
<proteinExistence type="inferred from homology"/>
<dbReference type="InterPro" id="IPR050696">
    <property type="entry name" value="FtsA/MreB"/>
</dbReference>
<keyword evidence="2 5" id="KW-0132">Cell division</keyword>
<dbReference type="Gene3D" id="3.30.1490.110">
    <property type="match status" value="1"/>
</dbReference>
<comment type="similarity">
    <text evidence="5 6">Belongs to the FtsA/MreB family.</text>
</comment>
<name>A0A6L6YH64_9BURK</name>
<keyword evidence="4 5" id="KW-0131">Cell cycle</keyword>
<dbReference type="Proteomes" id="UP000472580">
    <property type="component" value="Unassembled WGS sequence"/>
</dbReference>
<dbReference type="NCBIfam" id="TIGR01174">
    <property type="entry name" value="ftsA"/>
    <property type="match status" value="1"/>
</dbReference>
<dbReference type="PANTHER" id="PTHR32432:SF4">
    <property type="entry name" value="CELL DIVISION PROTEIN FTSA"/>
    <property type="match status" value="1"/>
</dbReference>
<evidence type="ECO:0000256" key="1">
    <source>
        <dbReference type="ARBA" id="ARBA00022475"/>
    </source>
</evidence>